<dbReference type="GO" id="GO:0016020">
    <property type="term" value="C:membrane"/>
    <property type="evidence" value="ECO:0007669"/>
    <property type="project" value="UniProtKB-SubCell"/>
</dbReference>
<feature type="transmembrane region" description="Helical" evidence="2">
    <location>
        <begin position="171"/>
        <end position="189"/>
    </location>
</feature>
<evidence type="ECO:0000313" key="4">
    <source>
        <dbReference type="EMBL" id="RZC32314.1"/>
    </source>
</evidence>
<sequence length="452" mass="50049">MKSIMVPPDGGYGWVIVFANALSSFIIIALMQNLGLVFKDTFAELGYSAMQGSFIINVNASFGKLTGPITGVLLKVYDCRKIGMLAAFLLTVGMVLTSFCETFPLFFAAYGILTSLGMQMSESTQRLALNLYFKKKRSIAMGYAVTIAGFGPILLPQLIRFLMKIYTTQEVILISAGVCAHVFISAIILQPVKWHMKLEETKEPTQHTKEEQTELLVEEDKKNGAEKVTESDKNSESIFRNILNNITKTFDLDLLKDPVFDNILIGLALATFAELNFSLLIPFILHDFGLDTDQIAAFLSTLGVADIIFRFFGPYIGNYFTKPSRLMYAYALTILIVIRFSLLISKNFYVLLGIAFALGIAKGVRKVYMWLVIPDYVPMEKLPSAGGMEALANGLSILVGGPILGALRDATGSYVICIIVMNCVTITTIVMWLLEAIIVKYKKQNLSKNKSR</sequence>
<dbReference type="OrthoDB" id="410267at2759"/>
<dbReference type="AlphaFoldDB" id="A0A482VI45"/>
<dbReference type="Pfam" id="PF07690">
    <property type="entry name" value="MFS_1"/>
    <property type="match status" value="1"/>
</dbReference>
<feature type="transmembrane region" description="Helical" evidence="2">
    <location>
        <begin position="348"/>
        <end position="364"/>
    </location>
</feature>
<proteinExistence type="predicted"/>
<dbReference type="SUPFAM" id="SSF103473">
    <property type="entry name" value="MFS general substrate transporter"/>
    <property type="match status" value="1"/>
</dbReference>
<feature type="transmembrane region" description="Helical" evidence="2">
    <location>
        <begin position="263"/>
        <end position="283"/>
    </location>
</feature>
<accession>A0A482VI45</accession>
<dbReference type="InterPro" id="IPR020846">
    <property type="entry name" value="MFS_dom"/>
</dbReference>
<feature type="transmembrane region" description="Helical" evidence="2">
    <location>
        <begin position="12"/>
        <end position="31"/>
    </location>
</feature>
<feature type="transmembrane region" description="Helical" evidence="2">
    <location>
        <begin position="295"/>
        <end position="313"/>
    </location>
</feature>
<dbReference type="Proteomes" id="UP000292052">
    <property type="component" value="Unassembled WGS sequence"/>
</dbReference>
<comment type="caution">
    <text evidence="4">The sequence shown here is derived from an EMBL/GenBank/DDBJ whole genome shotgun (WGS) entry which is preliminary data.</text>
</comment>
<feature type="transmembrane region" description="Helical" evidence="2">
    <location>
        <begin position="82"/>
        <end position="99"/>
    </location>
</feature>
<dbReference type="PANTHER" id="PTHR11360:SF237">
    <property type="entry name" value="MONOCARBOXYLATE TRANSPORTER 12-B-LIKE PROTEIN"/>
    <property type="match status" value="1"/>
</dbReference>
<keyword evidence="2" id="KW-0812">Transmembrane</keyword>
<dbReference type="CDD" id="cd17352">
    <property type="entry name" value="MFS_MCT_SLC16"/>
    <property type="match status" value="1"/>
</dbReference>
<evidence type="ECO:0000256" key="1">
    <source>
        <dbReference type="ARBA" id="ARBA00004141"/>
    </source>
</evidence>
<dbReference type="PROSITE" id="PS50850">
    <property type="entry name" value="MFS"/>
    <property type="match status" value="1"/>
</dbReference>
<keyword evidence="5" id="KW-1185">Reference proteome</keyword>
<feature type="domain" description="Major facilitator superfamily (MFS) profile" evidence="3">
    <location>
        <begin position="16"/>
        <end position="443"/>
    </location>
</feature>
<dbReference type="GO" id="GO:0008028">
    <property type="term" value="F:monocarboxylic acid transmembrane transporter activity"/>
    <property type="evidence" value="ECO:0007669"/>
    <property type="project" value="TreeGrafter"/>
</dbReference>
<evidence type="ECO:0000313" key="5">
    <source>
        <dbReference type="Proteomes" id="UP000292052"/>
    </source>
</evidence>
<dbReference type="Gene3D" id="1.20.1250.20">
    <property type="entry name" value="MFS general substrate transporter like domains"/>
    <property type="match status" value="1"/>
</dbReference>
<dbReference type="EMBL" id="QDEB01098129">
    <property type="protein sequence ID" value="RZC32314.1"/>
    <property type="molecule type" value="Genomic_DNA"/>
</dbReference>
<keyword evidence="2" id="KW-1133">Transmembrane helix</keyword>
<dbReference type="PANTHER" id="PTHR11360">
    <property type="entry name" value="MONOCARBOXYLATE TRANSPORTER"/>
    <property type="match status" value="1"/>
</dbReference>
<protein>
    <submittedName>
        <fullName evidence="4">Monocarboxylate transporter 4-like</fullName>
    </submittedName>
</protein>
<comment type="subcellular location">
    <subcellularLocation>
        <location evidence="1">Membrane</location>
        <topology evidence="1">Multi-pass membrane protein</topology>
    </subcellularLocation>
</comment>
<feature type="transmembrane region" description="Helical" evidence="2">
    <location>
        <begin position="141"/>
        <end position="159"/>
    </location>
</feature>
<organism evidence="4 5">
    <name type="scientific">Asbolus verrucosus</name>
    <name type="common">Desert ironclad beetle</name>
    <dbReference type="NCBI Taxonomy" id="1661398"/>
    <lineage>
        <taxon>Eukaryota</taxon>
        <taxon>Metazoa</taxon>
        <taxon>Ecdysozoa</taxon>
        <taxon>Arthropoda</taxon>
        <taxon>Hexapoda</taxon>
        <taxon>Insecta</taxon>
        <taxon>Pterygota</taxon>
        <taxon>Neoptera</taxon>
        <taxon>Endopterygota</taxon>
        <taxon>Coleoptera</taxon>
        <taxon>Polyphaga</taxon>
        <taxon>Cucujiformia</taxon>
        <taxon>Tenebrionidae</taxon>
        <taxon>Pimeliinae</taxon>
        <taxon>Asbolus</taxon>
    </lineage>
</organism>
<dbReference type="InterPro" id="IPR050327">
    <property type="entry name" value="Proton-linked_MCT"/>
</dbReference>
<feature type="transmembrane region" description="Helical" evidence="2">
    <location>
        <begin position="413"/>
        <end position="434"/>
    </location>
</feature>
<evidence type="ECO:0000256" key="2">
    <source>
        <dbReference type="SAM" id="Phobius"/>
    </source>
</evidence>
<evidence type="ECO:0000259" key="3">
    <source>
        <dbReference type="PROSITE" id="PS50850"/>
    </source>
</evidence>
<name>A0A482VI45_ASBVE</name>
<gene>
    <name evidence="4" type="ORF">BDFB_002004</name>
</gene>
<feature type="transmembrane region" description="Helical" evidence="2">
    <location>
        <begin position="385"/>
        <end position="407"/>
    </location>
</feature>
<feature type="transmembrane region" description="Helical" evidence="2">
    <location>
        <begin position="325"/>
        <end position="342"/>
    </location>
</feature>
<dbReference type="InterPro" id="IPR036259">
    <property type="entry name" value="MFS_trans_sf"/>
</dbReference>
<reference evidence="4 5" key="1">
    <citation type="submission" date="2017-03" db="EMBL/GenBank/DDBJ databases">
        <title>Genome of the blue death feigning beetle - Asbolus verrucosus.</title>
        <authorList>
            <person name="Rider S.D."/>
        </authorList>
    </citation>
    <scope>NUCLEOTIDE SEQUENCE [LARGE SCALE GENOMIC DNA]</scope>
    <source>
        <strain evidence="4">Butters</strain>
        <tissue evidence="4">Head and leg muscle</tissue>
    </source>
</reference>
<keyword evidence="2" id="KW-0472">Membrane</keyword>
<dbReference type="InterPro" id="IPR011701">
    <property type="entry name" value="MFS"/>
</dbReference>